<sequence>MEASLPTVESSENSNNGNNNNNSGSENINNIGNVSLISQLGNTRTSPFFSLLRLTSQSNLQELLAGSLASDGSVIHSNEINELFTQTILSNIASTTPVNKGVLGNATFFETHHRAVKGVDFSPNDDHIFCSAGLDAMDPDNPNILVTPNITGKGLSQIDIRSPITIKNIDPIHQNTINDIQILNSSWSRYYNRGNNSGNNNNVNNNSGSSTLGSSSTSLILTASSDSTVKIIDNQKNTLRQMDSTSSQHCVAHTPEPPESNGSCIAVGGDKLSIFLPDGNLQHSYVIPSSRSIMKTAYTHNGTKLFIANNDGNLRLFNKTNYKHDLIGIVYKHSRDIQDLSISKNDEYLVTASADSKVGLIRIGEPIFGPSEFGEIM</sequence>
<dbReference type="eggNOG" id="ENOG502R8JE">
    <property type="taxonomic scope" value="Eukaryota"/>
</dbReference>
<reference evidence="5" key="1">
    <citation type="journal article" date="2011" name="Genome Biol.">
        <title>Comparative genomics of the social amoebae Dictyostelium discoideum and Dictyostelium purpureum.</title>
        <authorList>
            <consortium name="US DOE Joint Genome Institute (JGI-PGF)"/>
            <person name="Sucgang R."/>
            <person name="Kuo A."/>
            <person name="Tian X."/>
            <person name="Salerno W."/>
            <person name="Parikh A."/>
            <person name="Feasley C.L."/>
            <person name="Dalin E."/>
            <person name="Tu H."/>
            <person name="Huang E."/>
            <person name="Barry K."/>
            <person name="Lindquist E."/>
            <person name="Shapiro H."/>
            <person name="Bruce D."/>
            <person name="Schmutz J."/>
            <person name="Salamov A."/>
            <person name="Fey P."/>
            <person name="Gaudet P."/>
            <person name="Anjard C."/>
            <person name="Babu M.M."/>
            <person name="Basu S."/>
            <person name="Bushmanova Y."/>
            <person name="van der Wel H."/>
            <person name="Katoh-Kurasawa M."/>
            <person name="Dinh C."/>
            <person name="Coutinho P.M."/>
            <person name="Saito T."/>
            <person name="Elias M."/>
            <person name="Schaap P."/>
            <person name="Kay R.R."/>
            <person name="Henrissat B."/>
            <person name="Eichinger L."/>
            <person name="Rivero F."/>
            <person name="Putnam N.H."/>
            <person name="West C.M."/>
            <person name="Loomis W.F."/>
            <person name="Chisholm R.L."/>
            <person name="Shaulsky G."/>
            <person name="Strassmann J.E."/>
            <person name="Queller D.C."/>
            <person name="Kuspa A."/>
            <person name="Grigoriev I.V."/>
        </authorList>
    </citation>
    <scope>NUCLEOTIDE SEQUENCE [LARGE SCALE GENOMIC DNA]</scope>
    <source>
        <strain evidence="5">QSDP1</strain>
    </source>
</reference>
<dbReference type="OMA" id="HIFCSAG"/>
<feature type="region of interest" description="Disordered" evidence="3">
    <location>
        <begin position="1"/>
        <end position="26"/>
    </location>
</feature>
<proteinExistence type="predicted"/>
<dbReference type="InterPro" id="IPR015943">
    <property type="entry name" value="WD40/YVTN_repeat-like_dom_sf"/>
</dbReference>
<accession>F0ZFP9</accession>
<keyword evidence="2" id="KW-0677">Repeat</keyword>
<dbReference type="InterPro" id="IPR036322">
    <property type="entry name" value="WD40_repeat_dom_sf"/>
</dbReference>
<name>F0ZFP9_DICPU</name>
<evidence type="ECO:0008006" key="6">
    <source>
        <dbReference type="Google" id="ProtNLM"/>
    </source>
</evidence>
<keyword evidence="5" id="KW-1185">Reference proteome</keyword>
<dbReference type="VEuPathDB" id="AmoebaDB:DICPUDRAFT_150199"/>
<dbReference type="InterPro" id="IPR001680">
    <property type="entry name" value="WD40_rpt"/>
</dbReference>
<dbReference type="EMBL" id="GL871005">
    <property type="protein sequence ID" value="EGC37192.1"/>
    <property type="molecule type" value="Genomic_DNA"/>
</dbReference>
<evidence type="ECO:0000256" key="2">
    <source>
        <dbReference type="ARBA" id="ARBA00022737"/>
    </source>
</evidence>
<dbReference type="InterPro" id="IPR050505">
    <property type="entry name" value="WDR55/POC1"/>
</dbReference>
<dbReference type="FunCoup" id="F0ZFP9">
    <property type="interactions" value="2"/>
</dbReference>
<dbReference type="InParanoid" id="F0ZFP9"/>
<dbReference type="SUPFAM" id="SSF50978">
    <property type="entry name" value="WD40 repeat-like"/>
    <property type="match status" value="1"/>
</dbReference>
<evidence type="ECO:0000256" key="3">
    <source>
        <dbReference type="SAM" id="MobiDB-lite"/>
    </source>
</evidence>
<dbReference type="Pfam" id="PF00400">
    <property type="entry name" value="WD40"/>
    <property type="match status" value="2"/>
</dbReference>
<dbReference type="KEGG" id="dpp:DICPUDRAFT_150199"/>
<feature type="region of interest" description="Disordered" evidence="3">
    <location>
        <begin position="196"/>
        <end position="215"/>
    </location>
</feature>
<dbReference type="AlphaFoldDB" id="F0ZFP9"/>
<feature type="compositionally biased region" description="Low complexity" evidence="3">
    <location>
        <begin position="9"/>
        <end position="26"/>
    </location>
</feature>
<dbReference type="Gene3D" id="2.130.10.10">
    <property type="entry name" value="YVTN repeat-like/Quinoprotein amine dehydrogenase"/>
    <property type="match status" value="1"/>
</dbReference>
<protein>
    <recommendedName>
        <fullName evidence="6">Anaphase-promoting complex subunit 4 WD40 domain-containing protein</fullName>
    </recommendedName>
</protein>
<organism evidence="4 5">
    <name type="scientific">Dictyostelium purpureum</name>
    <name type="common">Slime mold</name>
    <dbReference type="NCBI Taxonomy" id="5786"/>
    <lineage>
        <taxon>Eukaryota</taxon>
        <taxon>Amoebozoa</taxon>
        <taxon>Evosea</taxon>
        <taxon>Eumycetozoa</taxon>
        <taxon>Dictyostelia</taxon>
        <taxon>Dictyosteliales</taxon>
        <taxon>Dictyosteliaceae</taxon>
        <taxon>Dictyostelium</taxon>
    </lineage>
</organism>
<dbReference type="RefSeq" id="XP_003286243.1">
    <property type="nucleotide sequence ID" value="XM_003286195.1"/>
</dbReference>
<dbReference type="OrthoDB" id="1602884at2759"/>
<dbReference type="STRING" id="5786.F0ZFP9"/>
<evidence type="ECO:0000313" key="5">
    <source>
        <dbReference type="Proteomes" id="UP000001064"/>
    </source>
</evidence>
<gene>
    <name evidence="4" type="ORF">DICPUDRAFT_150199</name>
</gene>
<evidence type="ECO:0000256" key="1">
    <source>
        <dbReference type="ARBA" id="ARBA00022574"/>
    </source>
</evidence>
<dbReference type="PANTHER" id="PTHR44019">
    <property type="entry name" value="WD REPEAT-CONTAINING PROTEIN 55"/>
    <property type="match status" value="1"/>
</dbReference>
<keyword evidence="1" id="KW-0853">WD repeat</keyword>
<evidence type="ECO:0000313" key="4">
    <source>
        <dbReference type="EMBL" id="EGC37192.1"/>
    </source>
</evidence>
<dbReference type="SMART" id="SM00320">
    <property type="entry name" value="WD40"/>
    <property type="match status" value="4"/>
</dbReference>
<dbReference type="PANTHER" id="PTHR44019:SF8">
    <property type="entry name" value="POC1 CENTRIOLAR PROTEIN HOMOLOG"/>
    <property type="match status" value="1"/>
</dbReference>
<dbReference type="Proteomes" id="UP000001064">
    <property type="component" value="Unassembled WGS sequence"/>
</dbReference>
<dbReference type="GeneID" id="10503637"/>